<reference evidence="2 3" key="1">
    <citation type="journal article" date="2024" name="BMC Genomics">
        <title>De novo assembly and annotation of Popillia japonica's genome with initial clues to its potential as an invasive pest.</title>
        <authorList>
            <person name="Cucini C."/>
            <person name="Boschi S."/>
            <person name="Funari R."/>
            <person name="Cardaioli E."/>
            <person name="Iannotti N."/>
            <person name="Marturano G."/>
            <person name="Paoli F."/>
            <person name="Bruttini M."/>
            <person name="Carapelli A."/>
            <person name="Frati F."/>
            <person name="Nardi F."/>
        </authorList>
    </citation>
    <scope>NUCLEOTIDE SEQUENCE [LARGE SCALE GENOMIC DNA]</scope>
    <source>
        <strain evidence="2">DMR45628</strain>
    </source>
</reference>
<organism evidence="2 3">
    <name type="scientific">Popillia japonica</name>
    <name type="common">Japanese beetle</name>
    <dbReference type="NCBI Taxonomy" id="7064"/>
    <lineage>
        <taxon>Eukaryota</taxon>
        <taxon>Metazoa</taxon>
        <taxon>Ecdysozoa</taxon>
        <taxon>Arthropoda</taxon>
        <taxon>Hexapoda</taxon>
        <taxon>Insecta</taxon>
        <taxon>Pterygota</taxon>
        <taxon>Neoptera</taxon>
        <taxon>Endopterygota</taxon>
        <taxon>Coleoptera</taxon>
        <taxon>Polyphaga</taxon>
        <taxon>Scarabaeiformia</taxon>
        <taxon>Scarabaeidae</taxon>
        <taxon>Rutelinae</taxon>
        <taxon>Popillia</taxon>
    </lineage>
</organism>
<evidence type="ECO:0000313" key="3">
    <source>
        <dbReference type="Proteomes" id="UP001458880"/>
    </source>
</evidence>
<feature type="region of interest" description="Disordered" evidence="1">
    <location>
        <begin position="1"/>
        <end position="39"/>
    </location>
</feature>
<feature type="compositionally biased region" description="Basic and acidic residues" evidence="1">
    <location>
        <begin position="17"/>
        <end position="39"/>
    </location>
</feature>
<sequence length="162" mass="18998">MSEDYSSDDGGKRKKSTKDMFERSSKTKRTPDTKHEDEDRLGKIMEMILELKGKIEKEKRKNNVIVQGIRIDTNKPDLLKEEMLEFIESELKVKVALKGIRKIGDKIYWVELGSIDEKLKIMRNKSKLKNRSGGRIYINDDMTKQQREIQGIIRKIARDRTL</sequence>
<proteinExistence type="predicted"/>
<comment type="caution">
    <text evidence="2">The sequence shown here is derived from an EMBL/GenBank/DDBJ whole genome shotgun (WGS) entry which is preliminary data.</text>
</comment>
<dbReference type="EMBL" id="JASPKY010000014">
    <property type="protein sequence ID" value="KAK9753434.1"/>
    <property type="molecule type" value="Genomic_DNA"/>
</dbReference>
<accession>A0AAW1N6I5</accession>
<evidence type="ECO:0000256" key="1">
    <source>
        <dbReference type="SAM" id="MobiDB-lite"/>
    </source>
</evidence>
<dbReference type="AlphaFoldDB" id="A0AAW1N6I5"/>
<keyword evidence="3" id="KW-1185">Reference proteome</keyword>
<dbReference type="Proteomes" id="UP001458880">
    <property type="component" value="Unassembled WGS sequence"/>
</dbReference>
<gene>
    <name evidence="2" type="ORF">QE152_g3566</name>
</gene>
<name>A0AAW1N6I5_POPJA</name>
<protein>
    <submittedName>
        <fullName evidence="2">Uncharacterized protein</fullName>
    </submittedName>
</protein>
<evidence type="ECO:0000313" key="2">
    <source>
        <dbReference type="EMBL" id="KAK9753434.1"/>
    </source>
</evidence>